<dbReference type="InterPro" id="IPR001841">
    <property type="entry name" value="Znf_RING"/>
</dbReference>
<keyword evidence="5" id="KW-0677">Repeat</keyword>
<dbReference type="VEuPathDB" id="FungiDB:SAPIO_CDS0937"/>
<evidence type="ECO:0000256" key="3">
    <source>
        <dbReference type="ARBA" id="ARBA00022679"/>
    </source>
</evidence>
<gene>
    <name evidence="13" type="ORF">SAPIO_CDS0937</name>
</gene>
<dbReference type="EC" id="2.3.2.31" evidence="2"/>
<dbReference type="AlphaFoldDB" id="A0A084GFH6"/>
<dbReference type="Pfam" id="PF22191">
    <property type="entry name" value="IBR_1"/>
    <property type="match status" value="1"/>
</dbReference>
<dbReference type="SMART" id="SM00647">
    <property type="entry name" value="IBR"/>
    <property type="match status" value="2"/>
</dbReference>
<feature type="compositionally biased region" description="Polar residues" evidence="10">
    <location>
        <begin position="37"/>
        <end position="52"/>
    </location>
</feature>
<dbReference type="OrthoDB" id="1431934at2759"/>
<dbReference type="Gene3D" id="1.20.120.1750">
    <property type="match status" value="1"/>
</dbReference>
<evidence type="ECO:0000256" key="4">
    <source>
        <dbReference type="ARBA" id="ARBA00022723"/>
    </source>
</evidence>
<feature type="region of interest" description="Disordered" evidence="10">
    <location>
        <begin position="33"/>
        <end position="74"/>
    </location>
</feature>
<evidence type="ECO:0000259" key="11">
    <source>
        <dbReference type="PROSITE" id="PS50089"/>
    </source>
</evidence>
<feature type="compositionally biased region" description="Polar residues" evidence="10">
    <location>
        <begin position="60"/>
        <end position="69"/>
    </location>
</feature>
<dbReference type="HOGENOM" id="CLU_417459_0_0_1"/>
<dbReference type="PROSITE" id="PS51873">
    <property type="entry name" value="TRIAD"/>
    <property type="match status" value="1"/>
</dbReference>
<dbReference type="CDD" id="cd20335">
    <property type="entry name" value="BRcat_RBR"/>
    <property type="match status" value="1"/>
</dbReference>
<evidence type="ECO:0000256" key="2">
    <source>
        <dbReference type="ARBA" id="ARBA00012251"/>
    </source>
</evidence>
<dbReference type="GO" id="GO:0016567">
    <property type="term" value="P:protein ubiquitination"/>
    <property type="evidence" value="ECO:0007669"/>
    <property type="project" value="InterPro"/>
</dbReference>
<feature type="domain" description="RING-type" evidence="12">
    <location>
        <begin position="368"/>
        <end position="652"/>
    </location>
</feature>
<proteinExistence type="predicted"/>
<evidence type="ECO:0000259" key="12">
    <source>
        <dbReference type="PROSITE" id="PS51873"/>
    </source>
</evidence>
<dbReference type="EMBL" id="JOWA01000044">
    <property type="protein sequence ID" value="KEZ46088.1"/>
    <property type="molecule type" value="Genomic_DNA"/>
</dbReference>
<comment type="caution">
    <text evidence="13">The sequence shown here is derived from an EMBL/GenBank/DDBJ whole genome shotgun (WGS) entry which is preliminary data.</text>
</comment>
<dbReference type="InterPro" id="IPR013083">
    <property type="entry name" value="Znf_RING/FYVE/PHD"/>
</dbReference>
<sequence length="657" mass="72529">MASPSVKAKAPPPPLTITRVDSADASISIVKAGEANVTASANKGKGPSTTRPVSAPEPSPATTVSTTGSAYKAPNKSIWDVDPLMARTETPLTGDFSSAMPPFPNTSERTKTGESSTAVATTTRASSIIVEGQDLEDQSATSETSSMVPPSLIFSDDTHRSREDGVLEGTTVVGDDDHSAPMTEGGPRRIFNEQGQRMNPFRVEFRPPGGNRVLGLRDDTSDQFLTNSDARARGSDNVPSGNAPENPFRIRRDVRGGALGDPSPSRDGMVWARTDVRGRDADRMPSGDGTENPFRVPLVRTPKSEFARALADLDTRADLEAMSIGRTMPKVRAEVDPEEYSFGQRYTKPVNGSVIISNSRTIAPERSDEQECIVCAEVKGPDQFPNTSITTTCKHAPTTCLECVQTAIRIDLNNKLWTEINCPECGEHLEYVDIQKYADERTFSRYEELALRSAMSEATNFIWCTSGCGSGQIHESSTHHPIVTCLHCGHRSCFQHNVTWHENLTCEEYDRLLADPENFKSRLESDAPLDVRRRRQIDADRAVAQGLVAGEQAASRMRRMMRDGREREREQRKRAEKAVEVARRVAARRKREEERSKVTIRNTTKPCPGCGWAIEKNRGCSHMKCIKCAYEFCWGCAVPWRKGHSYKCKGLEEEDEA</sequence>
<dbReference type="Pfam" id="PF01485">
    <property type="entry name" value="IBR"/>
    <property type="match status" value="1"/>
</dbReference>
<dbReference type="GeneID" id="27719089"/>
<reference evidence="13 14" key="1">
    <citation type="journal article" date="2014" name="Genome Announc.">
        <title>Draft genome sequence of the pathogenic fungus Scedosporium apiospermum.</title>
        <authorList>
            <person name="Vandeputte P."/>
            <person name="Ghamrawi S."/>
            <person name="Rechenmann M."/>
            <person name="Iltis A."/>
            <person name="Giraud S."/>
            <person name="Fleury M."/>
            <person name="Thornton C."/>
            <person name="Delhaes L."/>
            <person name="Meyer W."/>
            <person name="Papon N."/>
            <person name="Bouchara J.P."/>
        </authorList>
    </citation>
    <scope>NUCLEOTIDE SEQUENCE [LARGE SCALE GENOMIC DNA]</scope>
    <source>
        <strain evidence="13 14">IHEM 14462</strain>
    </source>
</reference>
<organism evidence="13 14">
    <name type="scientific">Pseudallescheria apiosperma</name>
    <name type="common">Scedosporium apiospermum</name>
    <dbReference type="NCBI Taxonomy" id="563466"/>
    <lineage>
        <taxon>Eukaryota</taxon>
        <taxon>Fungi</taxon>
        <taxon>Dikarya</taxon>
        <taxon>Ascomycota</taxon>
        <taxon>Pezizomycotina</taxon>
        <taxon>Sordariomycetes</taxon>
        <taxon>Hypocreomycetidae</taxon>
        <taxon>Microascales</taxon>
        <taxon>Microascaceae</taxon>
        <taxon>Scedosporium</taxon>
    </lineage>
</organism>
<dbReference type="PANTHER" id="PTHR11685">
    <property type="entry name" value="RBR FAMILY RING FINGER AND IBR DOMAIN-CONTAINING"/>
    <property type="match status" value="1"/>
</dbReference>
<dbReference type="GO" id="GO:0008270">
    <property type="term" value="F:zinc ion binding"/>
    <property type="evidence" value="ECO:0007669"/>
    <property type="project" value="UniProtKB-KW"/>
</dbReference>
<feature type="region of interest" description="Disordered" evidence="10">
    <location>
        <begin position="170"/>
        <end position="191"/>
    </location>
</feature>
<keyword evidence="4" id="KW-0479">Metal-binding</keyword>
<dbReference type="Gene3D" id="3.30.40.10">
    <property type="entry name" value="Zinc/RING finger domain, C3HC4 (zinc finger)"/>
    <property type="match status" value="1"/>
</dbReference>
<keyword evidence="7" id="KW-0833">Ubl conjugation pathway</keyword>
<evidence type="ECO:0000313" key="13">
    <source>
        <dbReference type="EMBL" id="KEZ46088.1"/>
    </source>
</evidence>
<evidence type="ECO:0000256" key="9">
    <source>
        <dbReference type="PROSITE-ProRule" id="PRU00175"/>
    </source>
</evidence>
<keyword evidence="6 9" id="KW-0863">Zinc-finger</keyword>
<dbReference type="InterPro" id="IPR031127">
    <property type="entry name" value="E3_UB_ligase_RBR"/>
</dbReference>
<keyword evidence="14" id="KW-1185">Reference proteome</keyword>
<feature type="region of interest" description="Disordered" evidence="10">
    <location>
        <begin position="89"/>
        <end position="125"/>
    </location>
</feature>
<dbReference type="RefSeq" id="XP_016645887.1">
    <property type="nucleotide sequence ID" value="XM_016783613.1"/>
</dbReference>
<comment type="catalytic activity">
    <reaction evidence="1">
        <text>[E2 ubiquitin-conjugating enzyme]-S-ubiquitinyl-L-cysteine + [acceptor protein]-L-lysine = [E2 ubiquitin-conjugating enzyme]-L-cysteine + [acceptor protein]-N(6)-ubiquitinyl-L-lysine.</text>
        <dbReference type="EC" id="2.3.2.31"/>
    </reaction>
</comment>
<evidence type="ECO:0000256" key="5">
    <source>
        <dbReference type="ARBA" id="ARBA00022737"/>
    </source>
</evidence>
<protein>
    <recommendedName>
        <fullName evidence="2">RBR-type E3 ubiquitin transferase</fullName>
        <ecNumber evidence="2">2.3.2.31</ecNumber>
    </recommendedName>
</protein>
<evidence type="ECO:0000256" key="7">
    <source>
        <dbReference type="ARBA" id="ARBA00022786"/>
    </source>
</evidence>
<evidence type="ECO:0000256" key="10">
    <source>
        <dbReference type="SAM" id="MobiDB-lite"/>
    </source>
</evidence>
<keyword evidence="8" id="KW-0862">Zinc</keyword>
<accession>A0A084GFH6</accession>
<dbReference type="InterPro" id="IPR044066">
    <property type="entry name" value="TRIAD_supradom"/>
</dbReference>
<evidence type="ECO:0000313" key="14">
    <source>
        <dbReference type="Proteomes" id="UP000028545"/>
    </source>
</evidence>
<name>A0A084GFH6_PSEDA</name>
<feature type="domain" description="RING-type" evidence="11">
    <location>
        <begin position="372"/>
        <end position="425"/>
    </location>
</feature>
<dbReference type="GO" id="GO:0061630">
    <property type="term" value="F:ubiquitin protein ligase activity"/>
    <property type="evidence" value="ECO:0007669"/>
    <property type="project" value="UniProtKB-EC"/>
</dbReference>
<dbReference type="Proteomes" id="UP000028545">
    <property type="component" value="Unassembled WGS sequence"/>
</dbReference>
<evidence type="ECO:0000256" key="6">
    <source>
        <dbReference type="ARBA" id="ARBA00022771"/>
    </source>
</evidence>
<evidence type="ECO:0000256" key="8">
    <source>
        <dbReference type="ARBA" id="ARBA00022833"/>
    </source>
</evidence>
<feature type="region of interest" description="Disordered" evidence="10">
    <location>
        <begin position="227"/>
        <end position="272"/>
    </location>
</feature>
<keyword evidence="3" id="KW-0808">Transferase</keyword>
<feature type="compositionally biased region" description="Low complexity" evidence="10">
    <location>
        <begin position="115"/>
        <end position="125"/>
    </location>
</feature>
<dbReference type="KEGG" id="sapo:SAPIO_CDS0937"/>
<dbReference type="InterPro" id="IPR002867">
    <property type="entry name" value="IBR_dom"/>
</dbReference>
<dbReference type="SUPFAM" id="SSF57850">
    <property type="entry name" value="RING/U-box"/>
    <property type="match status" value="3"/>
</dbReference>
<evidence type="ECO:0000256" key="1">
    <source>
        <dbReference type="ARBA" id="ARBA00001798"/>
    </source>
</evidence>
<dbReference type="PROSITE" id="PS50089">
    <property type="entry name" value="ZF_RING_2"/>
    <property type="match status" value="1"/>
</dbReference>